<dbReference type="InterPro" id="IPR050125">
    <property type="entry name" value="GPCR_opsins"/>
</dbReference>
<feature type="transmembrane region" description="Helical" evidence="8">
    <location>
        <begin position="212"/>
        <end position="239"/>
    </location>
</feature>
<dbReference type="GO" id="GO:0016020">
    <property type="term" value="C:membrane"/>
    <property type="evidence" value="ECO:0007669"/>
    <property type="project" value="UniProtKB-SubCell"/>
</dbReference>
<keyword evidence="3 8" id="KW-1133">Transmembrane helix</keyword>
<feature type="transmembrane region" description="Helical" evidence="8">
    <location>
        <begin position="123"/>
        <end position="145"/>
    </location>
</feature>
<dbReference type="InterPro" id="IPR017452">
    <property type="entry name" value="GPCR_Rhodpsn_7TM"/>
</dbReference>
<keyword evidence="6" id="KW-0675">Receptor</keyword>
<evidence type="ECO:0000256" key="1">
    <source>
        <dbReference type="ARBA" id="ARBA00004141"/>
    </source>
</evidence>
<dbReference type="InterPro" id="IPR000276">
    <property type="entry name" value="GPCR_Rhodpsn"/>
</dbReference>
<protein>
    <recommendedName>
        <fullName evidence="9">G-protein coupled receptors family 1 profile domain-containing protein</fullName>
    </recommendedName>
</protein>
<dbReference type="OrthoDB" id="6072257at2759"/>
<gene>
    <name evidence="10" type="ORF">MGAL_10B078576</name>
</gene>
<accession>A0A8B6HI09</accession>
<comment type="caution">
    <text evidence="10">The sequence shown here is derived from an EMBL/GenBank/DDBJ whole genome shotgun (WGS) entry which is preliminary data.</text>
</comment>
<reference evidence="10" key="1">
    <citation type="submission" date="2018-11" db="EMBL/GenBank/DDBJ databases">
        <authorList>
            <person name="Alioto T."/>
            <person name="Alioto T."/>
        </authorList>
    </citation>
    <scope>NUCLEOTIDE SEQUENCE</scope>
</reference>
<evidence type="ECO:0000256" key="4">
    <source>
        <dbReference type="ARBA" id="ARBA00023040"/>
    </source>
</evidence>
<evidence type="ECO:0000313" key="10">
    <source>
        <dbReference type="EMBL" id="VDI79622.1"/>
    </source>
</evidence>
<feature type="transmembrane region" description="Helical" evidence="8">
    <location>
        <begin position="260"/>
        <end position="286"/>
    </location>
</feature>
<sequence>MSGIILPGFSIRETVSSGIVNTLLTTVNTTRFNTSNERSTDEDLSESTQQVVGTVICVLSVLGVAANITVLKMVLTNRHQLNSSTVFIPALAVIGFIVSAFFLPLHAAAAFRKSLTFDQSECMFYKFVFNLTGLLFSTLLTVMVVQTYRLIVSVHSAKAGFDKGRVVLVLAGCILVCVIVAALPFVGMADYAPYRRPILCHIRWIPFEYANIAYFTSLAIVFFVLPTILISTLYAFIYFKTKKSSLNSLSSTRGKHRHIFMLKTFLVITVAYILTWSPFVVCIALDLSGIDYHSYSHFIYLVCTMVAKVSLTWIPVIFVIRHSHYKKELDSLTHNVIEKVGQLTMSSAEYNLDSTDRAVDVEIAVEMDLIPSKPVLISYRTSDDAL</sequence>
<feature type="transmembrane region" description="Helical" evidence="8">
    <location>
        <begin position="86"/>
        <end position="111"/>
    </location>
</feature>
<feature type="transmembrane region" description="Helical" evidence="8">
    <location>
        <begin position="51"/>
        <end position="74"/>
    </location>
</feature>
<evidence type="ECO:0000259" key="9">
    <source>
        <dbReference type="PROSITE" id="PS50262"/>
    </source>
</evidence>
<dbReference type="AlphaFoldDB" id="A0A8B6HI09"/>
<feature type="domain" description="G-protein coupled receptors family 1 profile" evidence="9">
    <location>
        <begin position="66"/>
        <end position="318"/>
    </location>
</feature>
<keyword evidence="2 8" id="KW-0812">Transmembrane</keyword>
<keyword evidence="5 8" id="KW-0472">Membrane</keyword>
<dbReference type="PROSITE" id="PS50262">
    <property type="entry name" value="G_PROTEIN_RECEP_F1_2"/>
    <property type="match status" value="1"/>
</dbReference>
<feature type="transmembrane region" description="Helical" evidence="8">
    <location>
        <begin position="166"/>
        <end position="186"/>
    </location>
</feature>
<keyword evidence="4" id="KW-0297">G-protein coupled receptor</keyword>
<comment type="subcellular location">
    <subcellularLocation>
        <location evidence="1">Membrane</location>
        <topology evidence="1">Multi-pass membrane protein</topology>
    </subcellularLocation>
</comment>
<evidence type="ECO:0000256" key="7">
    <source>
        <dbReference type="ARBA" id="ARBA00023224"/>
    </source>
</evidence>
<dbReference type="Gene3D" id="1.20.1070.10">
    <property type="entry name" value="Rhodopsin 7-helix transmembrane proteins"/>
    <property type="match status" value="1"/>
</dbReference>
<feature type="transmembrane region" description="Helical" evidence="8">
    <location>
        <begin position="298"/>
        <end position="320"/>
    </location>
</feature>
<evidence type="ECO:0000256" key="5">
    <source>
        <dbReference type="ARBA" id="ARBA00023136"/>
    </source>
</evidence>
<evidence type="ECO:0000313" key="11">
    <source>
        <dbReference type="Proteomes" id="UP000596742"/>
    </source>
</evidence>
<dbReference type="Pfam" id="PF00001">
    <property type="entry name" value="7tm_1"/>
    <property type="match status" value="1"/>
</dbReference>
<evidence type="ECO:0000256" key="8">
    <source>
        <dbReference type="SAM" id="Phobius"/>
    </source>
</evidence>
<dbReference type="EMBL" id="UYJE01010085">
    <property type="protein sequence ID" value="VDI79622.1"/>
    <property type="molecule type" value="Genomic_DNA"/>
</dbReference>
<evidence type="ECO:0000256" key="6">
    <source>
        <dbReference type="ARBA" id="ARBA00023170"/>
    </source>
</evidence>
<dbReference type="Proteomes" id="UP000596742">
    <property type="component" value="Unassembled WGS sequence"/>
</dbReference>
<evidence type="ECO:0000256" key="3">
    <source>
        <dbReference type="ARBA" id="ARBA00022989"/>
    </source>
</evidence>
<keyword evidence="11" id="KW-1185">Reference proteome</keyword>
<dbReference type="GO" id="GO:0004930">
    <property type="term" value="F:G protein-coupled receptor activity"/>
    <property type="evidence" value="ECO:0007669"/>
    <property type="project" value="UniProtKB-KW"/>
</dbReference>
<keyword evidence="7" id="KW-0807">Transducer</keyword>
<dbReference type="SUPFAM" id="SSF81321">
    <property type="entry name" value="Family A G protein-coupled receptor-like"/>
    <property type="match status" value="1"/>
</dbReference>
<name>A0A8B6HI09_MYTGA</name>
<dbReference type="CDD" id="cd00637">
    <property type="entry name" value="7tm_classA_rhodopsin-like"/>
    <property type="match status" value="1"/>
</dbReference>
<evidence type="ECO:0000256" key="2">
    <source>
        <dbReference type="ARBA" id="ARBA00022692"/>
    </source>
</evidence>
<proteinExistence type="predicted"/>
<dbReference type="PANTHER" id="PTHR24240">
    <property type="entry name" value="OPSIN"/>
    <property type="match status" value="1"/>
</dbReference>
<organism evidence="10 11">
    <name type="scientific">Mytilus galloprovincialis</name>
    <name type="common">Mediterranean mussel</name>
    <dbReference type="NCBI Taxonomy" id="29158"/>
    <lineage>
        <taxon>Eukaryota</taxon>
        <taxon>Metazoa</taxon>
        <taxon>Spiralia</taxon>
        <taxon>Lophotrochozoa</taxon>
        <taxon>Mollusca</taxon>
        <taxon>Bivalvia</taxon>
        <taxon>Autobranchia</taxon>
        <taxon>Pteriomorphia</taxon>
        <taxon>Mytilida</taxon>
        <taxon>Mytiloidea</taxon>
        <taxon>Mytilidae</taxon>
        <taxon>Mytilinae</taxon>
        <taxon>Mytilus</taxon>
    </lineage>
</organism>
<dbReference type="PRINTS" id="PR00237">
    <property type="entry name" value="GPCRRHODOPSN"/>
</dbReference>